<feature type="region of interest" description="Disordered" evidence="1">
    <location>
        <begin position="449"/>
        <end position="471"/>
    </location>
</feature>
<dbReference type="InterPro" id="IPR010730">
    <property type="entry name" value="HET"/>
</dbReference>
<gene>
    <name evidence="3" type="primary">MET7_2</name>
    <name evidence="3" type="ORF">Daus18300_010245</name>
</gene>
<feature type="domain" description="Heterokaryon incompatibility" evidence="2">
    <location>
        <begin position="64"/>
        <end position="194"/>
    </location>
</feature>
<proteinExistence type="predicted"/>
<dbReference type="Proteomes" id="UP001583177">
    <property type="component" value="Unassembled WGS sequence"/>
</dbReference>
<keyword evidence="3" id="KW-0436">Ligase</keyword>
<reference evidence="3 4" key="1">
    <citation type="journal article" date="2024" name="IMA Fungus">
        <title>IMA Genome - F19 : A genome assembly and annotation guide to empower mycologists, including annotated draft genome sequences of Ceratocystis pirilliformis, Diaporthe australafricana, Fusarium ophioides, Paecilomyces lecythidis, and Sporothrix stenoceras.</title>
        <authorList>
            <person name="Aylward J."/>
            <person name="Wilson A.M."/>
            <person name="Visagie C.M."/>
            <person name="Spraker J."/>
            <person name="Barnes I."/>
            <person name="Buitendag C."/>
            <person name="Ceriani C."/>
            <person name="Del Mar Angel L."/>
            <person name="du Plessis D."/>
            <person name="Fuchs T."/>
            <person name="Gasser K."/>
            <person name="Kramer D."/>
            <person name="Li W."/>
            <person name="Munsamy K."/>
            <person name="Piso A."/>
            <person name="Price J.L."/>
            <person name="Sonnekus B."/>
            <person name="Thomas C."/>
            <person name="van der Nest A."/>
            <person name="van Dijk A."/>
            <person name="van Heerden A."/>
            <person name="van Vuuren N."/>
            <person name="Yilmaz N."/>
            <person name="Duong T.A."/>
            <person name="van der Merwe N.A."/>
            <person name="Wingfield M.J."/>
            <person name="Wingfield B.D."/>
        </authorList>
    </citation>
    <scope>NUCLEOTIDE SEQUENCE [LARGE SCALE GENOMIC DNA]</scope>
    <source>
        <strain evidence="3 4">CMW 18300</strain>
    </source>
</reference>
<dbReference type="PANTHER" id="PTHR24148:SF82">
    <property type="entry name" value="HETEROKARYON INCOMPATIBILITY DOMAIN-CONTAINING PROTEIN"/>
    <property type="match status" value="1"/>
</dbReference>
<evidence type="ECO:0000259" key="2">
    <source>
        <dbReference type="Pfam" id="PF06985"/>
    </source>
</evidence>
<evidence type="ECO:0000256" key="1">
    <source>
        <dbReference type="SAM" id="MobiDB-lite"/>
    </source>
</evidence>
<name>A0ABR3WB30_9PEZI</name>
<dbReference type="EC" id="6.3.2.17" evidence="3"/>
<dbReference type="EMBL" id="JAWRVE010000111">
    <property type="protein sequence ID" value="KAL1857605.1"/>
    <property type="molecule type" value="Genomic_DNA"/>
</dbReference>
<dbReference type="PANTHER" id="PTHR24148">
    <property type="entry name" value="ANKYRIN REPEAT DOMAIN-CONTAINING PROTEIN 39 HOMOLOG-RELATED"/>
    <property type="match status" value="1"/>
</dbReference>
<protein>
    <submittedName>
        <fullName evidence="3">Folylpolyglutamate synthetase</fullName>
        <ecNumber evidence="3">6.3.2.17</ecNumber>
    </submittedName>
</protein>
<comment type="caution">
    <text evidence="3">The sequence shown here is derived from an EMBL/GenBank/DDBJ whole genome shotgun (WGS) entry which is preliminary data.</text>
</comment>
<evidence type="ECO:0000313" key="3">
    <source>
        <dbReference type="EMBL" id="KAL1857605.1"/>
    </source>
</evidence>
<dbReference type="Pfam" id="PF06985">
    <property type="entry name" value="HET"/>
    <property type="match status" value="1"/>
</dbReference>
<sequence>MDIIREVLPFRRKQVTVTDPGIYGPIDSSKEEIRTIHLLPGEFDGIIILELATVSLSSRPPPRYDALSYVWGREQCQTPALVNGRPFTITSNLDVGLRHFREKYEKKTLWVDAVCINQQDNVEKGPQVQMMGQIYSKADQVLVWLGPAADGSDELLEKMCQGITEEHVADSALQNSAHSMMGRAWFTRIWVQQEIALAARDPTICCGRHALCWTTWCLYILKLLFALEDAFAPVMYRQEEEGVATRALPTDSVELVEEKYQKLLEHIKNNRYWVAIQQAVMVLEHLTNLRGAVELASGNYNFKMVEIINYVNNPRGFKSPQYVIKLSYEEQREMFQQDGMDEEAMRECIKSWVGNRATSFSFLLRTTAHLDATDDRDRVFGLLGVARFVGQPIRADYNKTKREVYSEAMATIVREEFHLGYPMMSIINSKKKGLPSWVADIGDSSFGAMAARSTGGHPRSSRDPRGGETLPDATDIEMAMAESHAGVPPARFSDDFQTLIVGGIELGRISSIIERPIREDAELANPAERFAFKDELKSLISENEIPMGKVWRTLIGNRDVKASRYIDSAREADQAELLQSEDKMLQTVAMMCGQSHEAFQNVQEHPSQDEQSFIRAQLFRACSEATLILTDTGKLGLMIGKVAKGDIVTALFGVGMTFVLRKASSFSTFMKGLGNKARTPEPTYEMRGVCHVGEHRLGHADQESGFQTFVIN</sequence>
<organism evidence="3 4">
    <name type="scientific">Diaporthe australafricana</name>
    <dbReference type="NCBI Taxonomy" id="127596"/>
    <lineage>
        <taxon>Eukaryota</taxon>
        <taxon>Fungi</taxon>
        <taxon>Dikarya</taxon>
        <taxon>Ascomycota</taxon>
        <taxon>Pezizomycotina</taxon>
        <taxon>Sordariomycetes</taxon>
        <taxon>Sordariomycetidae</taxon>
        <taxon>Diaporthales</taxon>
        <taxon>Diaporthaceae</taxon>
        <taxon>Diaporthe</taxon>
    </lineage>
</organism>
<accession>A0ABR3WB30</accession>
<dbReference type="InterPro" id="IPR052895">
    <property type="entry name" value="HetReg/Transcr_Mod"/>
</dbReference>
<dbReference type="GO" id="GO:0004326">
    <property type="term" value="F:tetrahydrofolylpolyglutamate synthase activity"/>
    <property type="evidence" value="ECO:0007669"/>
    <property type="project" value="UniProtKB-EC"/>
</dbReference>
<keyword evidence="4" id="KW-1185">Reference proteome</keyword>
<evidence type="ECO:0000313" key="4">
    <source>
        <dbReference type="Proteomes" id="UP001583177"/>
    </source>
</evidence>